<dbReference type="Gene3D" id="1.10.3450.10">
    <property type="entry name" value="TTHA0068-like"/>
    <property type="match status" value="1"/>
</dbReference>
<name>N1WHQ6_9LEPT</name>
<dbReference type="OrthoDB" id="327877at2"/>
<keyword evidence="2" id="KW-1185">Reference proteome</keyword>
<dbReference type="Proteomes" id="UP000012313">
    <property type="component" value="Unassembled WGS sequence"/>
</dbReference>
<gene>
    <name evidence="1" type="ORF">LEP1GSC060_1417</name>
</gene>
<proteinExistence type="predicted"/>
<dbReference type="SUPFAM" id="SSF140663">
    <property type="entry name" value="TTHA0068-like"/>
    <property type="match status" value="1"/>
</dbReference>
<organism evidence="1 2">
    <name type="scientific">Leptospira weilii serovar Ranarum str. ICFT</name>
    <dbReference type="NCBI Taxonomy" id="1218598"/>
    <lineage>
        <taxon>Bacteria</taxon>
        <taxon>Pseudomonadati</taxon>
        <taxon>Spirochaetota</taxon>
        <taxon>Spirochaetia</taxon>
        <taxon>Leptospirales</taxon>
        <taxon>Leptospiraceae</taxon>
        <taxon>Leptospira</taxon>
    </lineage>
</organism>
<sequence length="155" mass="18086">MKFDPEIVALFEHITETNDPERTIDFAYTNAERLFREGKYFEAHEVLEFQWKKDFGPRKTFLQGVIQLSVSLHKIFVKPNARGSRMQAEKAKEKFEIVLHSAALSEVGRRETLDMLSALDNILNLYDDGDEVHPEKVSAFCIPRLPKDWREIFRG</sequence>
<dbReference type="PANTHER" id="PTHR34796">
    <property type="entry name" value="EXPRESSED PROTEIN"/>
    <property type="match status" value="1"/>
</dbReference>
<dbReference type="PANTHER" id="PTHR34796:SF1">
    <property type="entry name" value="EXPRESSED PROTEIN"/>
    <property type="match status" value="1"/>
</dbReference>
<dbReference type="RefSeq" id="WP_002992667.1">
    <property type="nucleotide sequence ID" value="NZ_AOHC02000001.1"/>
</dbReference>
<dbReference type="EMBL" id="AOHC02000001">
    <property type="protein sequence ID" value="EMY79806.1"/>
    <property type="molecule type" value="Genomic_DNA"/>
</dbReference>
<protein>
    <submittedName>
        <fullName evidence="1">PF03745 domain protein</fullName>
    </submittedName>
</protein>
<evidence type="ECO:0000313" key="2">
    <source>
        <dbReference type="Proteomes" id="UP000012313"/>
    </source>
</evidence>
<accession>N1WHQ6</accession>
<dbReference type="AlphaFoldDB" id="N1WHQ6"/>
<reference evidence="1" key="1">
    <citation type="submission" date="2013-03" db="EMBL/GenBank/DDBJ databases">
        <authorList>
            <person name="Harkins D.M."/>
            <person name="Durkin A.S."/>
            <person name="Brinkac L.M."/>
            <person name="Haft D.H."/>
            <person name="Selengut J.D."/>
            <person name="Sanka R."/>
            <person name="DePew J."/>
            <person name="Purushe J."/>
            <person name="Hartskeerl R.A."/>
            <person name="Ahmed A."/>
            <person name="van der Linden H."/>
            <person name="Goris M.G.A."/>
            <person name="Vinetz J.M."/>
            <person name="Sutton G.G."/>
            <person name="Nierman W.C."/>
            <person name="Fouts D.E."/>
        </authorList>
    </citation>
    <scope>NUCLEOTIDE SEQUENCE [LARGE SCALE GENOMIC DNA]</scope>
    <source>
        <strain evidence="1">ICFT</strain>
    </source>
</reference>
<dbReference type="STRING" id="1218598.LEP1GSC060_1417"/>
<dbReference type="InterPro" id="IPR023203">
    <property type="entry name" value="TTHA0068_sf"/>
</dbReference>
<dbReference type="InterPro" id="IPR005500">
    <property type="entry name" value="DUF309"/>
</dbReference>
<evidence type="ECO:0000313" key="1">
    <source>
        <dbReference type="EMBL" id="EMY79806.1"/>
    </source>
</evidence>
<dbReference type="Pfam" id="PF03745">
    <property type="entry name" value="DUF309"/>
    <property type="match status" value="1"/>
</dbReference>
<comment type="caution">
    <text evidence="1">The sequence shown here is derived from an EMBL/GenBank/DDBJ whole genome shotgun (WGS) entry which is preliminary data.</text>
</comment>